<dbReference type="AlphaFoldDB" id="B9XN04"/>
<organism evidence="2 3">
    <name type="scientific">Pedosphaera parvula (strain Ellin514)</name>
    <dbReference type="NCBI Taxonomy" id="320771"/>
    <lineage>
        <taxon>Bacteria</taxon>
        <taxon>Pseudomonadati</taxon>
        <taxon>Verrucomicrobiota</taxon>
        <taxon>Pedosphaerae</taxon>
        <taxon>Pedosphaerales</taxon>
        <taxon>Pedosphaeraceae</taxon>
        <taxon>Pedosphaera</taxon>
    </lineage>
</organism>
<keyword evidence="3" id="KW-1185">Reference proteome</keyword>
<dbReference type="GO" id="GO:0008218">
    <property type="term" value="P:bioluminescence"/>
    <property type="evidence" value="ECO:0007669"/>
    <property type="project" value="InterPro"/>
</dbReference>
<feature type="domain" description="Acyl-protein synthetase LuxE" evidence="1">
    <location>
        <begin position="37"/>
        <end position="378"/>
    </location>
</feature>
<dbReference type="SUPFAM" id="SSF56801">
    <property type="entry name" value="Acetyl-CoA synthetase-like"/>
    <property type="match status" value="1"/>
</dbReference>
<comment type="caution">
    <text evidence="2">The sequence shown here is derived from an EMBL/GenBank/DDBJ whole genome shotgun (WGS) entry which is preliminary data.</text>
</comment>
<evidence type="ECO:0000313" key="3">
    <source>
        <dbReference type="Proteomes" id="UP000003688"/>
    </source>
</evidence>
<dbReference type="InterPro" id="IPR042099">
    <property type="entry name" value="ANL_N_sf"/>
</dbReference>
<dbReference type="OrthoDB" id="182577at2"/>
<dbReference type="STRING" id="320771.Cflav_PD1973"/>
<proteinExistence type="predicted"/>
<dbReference type="Proteomes" id="UP000003688">
    <property type="component" value="Unassembled WGS sequence"/>
</dbReference>
<sequence>MNHNTTFSDYVVRLRGFIRYCATADEALESLGGELEASFQQFAMELFALQFVQVPAYRKFCEARKVTPEIVRQWQDIPAMPTAGFKELELTSIPSEERVRVFHSSGTTEQRPSRHFHSEESISGYESSLIPAFKAHLLPEEDGAELELIVLTPPPHLVPNSSLVHMFETVGREFGFRSSYFTGEIGLDGAWSLEVEKTRGLLNEAIMANRPVLLLGTAFSFVHLVDGLGERNITLKLPVGSRVMETGGYKGRSRSMPKEELHRLISKYLHVPAERIVCEYGMSELSSQAYDLRVPGAKSQVQSLRRVFHFPPWTRVQIVSPETGREVKEGETGLIRIFDLANVRSVMAIQAEDLGVRRGDGFELIGRAAMAESRGCSLMSL</sequence>
<protein>
    <submittedName>
        <fullName evidence="2">Putative acyl protein synthase/acyl-CoA reductase-like protein</fullName>
    </submittedName>
</protein>
<gene>
    <name evidence="2" type="ORF">Cflav_PD1973</name>
</gene>
<dbReference type="RefSeq" id="WP_007417193.1">
    <property type="nucleotide sequence ID" value="NZ_ABOX02000037.1"/>
</dbReference>
<accession>B9XN04</accession>
<dbReference type="Gene3D" id="3.40.50.12780">
    <property type="entry name" value="N-terminal domain of ligase-like"/>
    <property type="match status" value="1"/>
</dbReference>
<dbReference type="Pfam" id="PF04443">
    <property type="entry name" value="LuxE"/>
    <property type="match status" value="1"/>
</dbReference>
<name>B9XN04_PEDPL</name>
<reference evidence="2 3" key="1">
    <citation type="journal article" date="2011" name="J. Bacteriol.">
        <title>Genome sequence of 'Pedosphaera parvula' Ellin514, an aerobic Verrucomicrobial isolate from pasture soil.</title>
        <authorList>
            <person name="Kant R."/>
            <person name="van Passel M.W."/>
            <person name="Sangwan P."/>
            <person name="Palva A."/>
            <person name="Lucas S."/>
            <person name="Copeland A."/>
            <person name="Lapidus A."/>
            <person name="Glavina Del Rio T."/>
            <person name="Dalin E."/>
            <person name="Tice H."/>
            <person name="Bruce D."/>
            <person name="Goodwin L."/>
            <person name="Pitluck S."/>
            <person name="Chertkov O."/>
            <person name="Larimer F.W."/>
            <person name="Land M.L."/>
            <person name="Hauser L."/>
            <person name="Brettin T.S."/>
            <person name="Detter J.C."/>
            <person name="Han S."/>
            <person name="de Vos W.M."/>
            <person name="Janssen P.H."/>
            <person name="Smidt H."/>
        </authorList>
    </citation>
    <scope>NUCLEOTIDE SEQUENCE [LARGE SCALE GENOMIC DNA]</scope>
    <source>
        <strain evidence="2 3">Ellin514</strain>
    </source>
</reference>
<dbReference type="EMBL" id="ABOX02000037">
    <property type="protein sequence ID" value="EEF58800.1"/>
    <property type="molecule type" value="Genomic_DNA"/>
</dbReference>
<evidence type="ECO:0000313" key="2">
    <source>
        <dbReference type="EMBL" id="EEF58800.1"/>
    </source>
</evidence>
<evidence type="ECO:0000259" key="1">
    <source>
        <dbReference type="Pfam" id="PF04443"/>
    </source>
</evidence>
<dbReference type="InterPro" id="IPR007534">
    <property type="entry name" value="LuxE"/>
</dbReference>
<dbReference type="GO" id="GO:0047474">
    <property type="term" value="F:long-chain fatty acid--protein ligase activity"/>
    <property type="evidence" value="ECO:0007669"/>
    <property type="project" value="InterPro"/>
</dbReference>